<dbReference type="EMBL" id="BAABJE010000001">
    <property type="protein sequence ID" value="GAA4783808.1"/>
    <property type="molecule type" value="Genomic_DNA"/>
</dbReference>
<feature type="compositionally biased region" description="Low complexity" evidence="1">
    <location>
        <begin position="72"/>
        <end position="81"/>
    </location>
</feature>
<evidence type="ECO:0008006" key="4">
    <source>
        <dbReference type="Google" id="ProtNLM"/>
    </source>
</evidence>
<gene>
    <name evidence="2" type="ORF">GCM10023307_05630</name>
</gene>
<feature type="compositionally biased region" description="Low complexity" evidence="1">
    <location>
        <begin position="18"/>
        <end position="32"/>
    </location>
</feature>
<comment type="caution">
    <text evidence="2">The sequence shown here is derived from an EMBL/GenBank/DDBJ whole genome shotgun (WGS) entry which is preliminary data.</text>
</comment>
<feature type="region of interest" description="Disordered" evidence="1">
    <location>
        <begin position="56"/>
        <end position="94"/>
    </location>
</feature>
<feature type="region of interest" description="Disordered" evidence="1">
    <location>
        <begin position="1"/>
        <end position="38"/>
    </location>
</feature>
<evidence type="ECO:0000313" key="3">
    <source>
        <dbReference type="Proteomes" id="UP001499959"/>
    </source>
</evidence>
<evidence type="ECO:0000256" key="1">
    <source>
        <dbReference type="SAM" id="MobiDB-lite"/>
    </source>
</evidence>
<organism evidence="2 3">
    <name type="scientific">Lysobacter hankyongensis</name>
    <dbReference type="NCBI Taxonomy" id="1176535"/>
    <lineage>
        <taxon>Bacteria</taxon>
        <taxon>Pseudomonadati</taxon>
        <taxon>Pseudomonadota</taxon>
        <taxon>Gammaproteobacteria</taxon>
        <taxon>Lysobacterales</taxon>
        <taxon>Lysobacteraceae</taxon>
        <taxon>Lysobacter</taxon>
    </lineage>
</organism>
<reference evidence="3" key="1">
    <citation type="journal article" date="2019" name="Int. J. Syst. Evol. Microbiol.">
        <title>The Global Catalogue of Microorganisms (GCM) 10K type strain sequencing project: providing services to taxonomists for standard genome sequencing and annotation.</title>
        <authorList>
            <consortium name="The Broad Institute Genomics Platform"/>
            <consortium name="The Broad Institute Genome Sequencing Center for Infectious Disease"/>
            <person name="Wu L."/>
            <person name="Ma J."/>
        </authorList>
    </citation>
    <scope>NUCLEOTIDE SEQUENCE [LARGE SCALE GENOMIC DNA]</scope>
    <source>
        <strain evidence="3">JCM 18204</strain>
    </source>
</reference>
<proteinExistence type="predicted"/>
<keyword evidence="3" id="KW-1185">Reference proteome</keyword>
<sequence>MALVARDRGLTRPDTTHIEATTPTTTRTSTMTRNDKTSPPLMLMLCAGIALGACSRQQDPSPAAAPAPVEAPAPAADAPAEAAPPSPPVDATPTAPATYEFAFTAQGDAADKDARVVRWEGGPCGESPVARVQVMPLDDKALLPDFVVEYDTAGKEIKRWGKPYEAEVIGLDGDRLSFRTDASHAYWTDPAGAIGALEAGDAPPPALDAPLLDCPALPTFAKSEYEQCYDVADAAGQRRKLAWEGVCS</sequence>
<feature type="compositionally biased region" description="Basic and acidic residues" evidence="1">
    <location>
        <begin position="1"/>
        <end position="17"/>
    </location>
</feature>
<name>A0ABP9APB2_9GAMM</name>
<dbReference type="Proteomes" id="UP001499959">
    <property type="component" value="Unassembled WGS sequence"/>
</dbReference>
<evidence type="ECO:0000313" key="2">
    <source>
        <dbReference type="EMBL" id="GAA4783808.1"/>
    </source>
</evidence>
<protein>
    <recommendedName>
        <fullName evidence="4">Lipoprotein</fullName>
    </recommendedName>
</protein>
<accession>A0ABP9APB2</accession>